<keyword evidence="1" id="KW-0732">Signal</keyword>
<dbReference type="RefSeq" id="WP_139170496.1">
    <property type="nucleotide sequence ID" value="NZ_FNEB01000003.1"/>
</dbReference>
<sequence>MRGKNLILALGLVAMVVPGAGGAHDGHGLATVVVDPRDRDFREGQTRITLIVSNYGAQPVVAMGIGLPGREMRPLARPLPVGPGETGAIPGLVLPVSDRGAFTVIVDFGPDGPLPVLVPAR</sequence>
<evidence type="ECO:0008006" key="4">
    <source>
        <dbReference type="Google" id="ProtNLM"/>
    </source>
</evidence>
<dbReference type="Proteomes" id="UP000199340">
    <property type="component" value="Unassembled WGS sequence"/>
</dbReference>
<organism evidence="2 3">
    <name type="scientific">Lutimaribacter saemankumensis</name>
    <dbReference type="NCBI Taxonomy" id="490829"/>
    <lineage>
        <taxon>Bacteria</taxon>
        <taxon>Pseudomonadati</taxon>
        <taxon>Pseudomonadota</taxon>
        <taxon>Alphaproteobacteria</taxon>
        <taxon>Rhodobacterales</taxon>
        <taxon>Roseobacteraceae</taxon>
        <taxon>Lutimaribacter</taxon>
    </lineage>
</organism>
<reference evidence="2 3" key="1">
    <citation type="submission" date="2016-10" db="EMBL/GenBank/DDBJ databases">
        <authorList>
            <person name="de Groot N.N."/>
        </authorList>
    </citation>
    <scope>NUCLEOTIDE SEQUENCE [LARGE SCALE GENOMIC DNA]</scope>
    <source>
        <strain evidence="2 3">DSM 28010</strain>
    </source>
</reference>
<protein>
    <recommendedName>
        <fullName evidence="4">Copper(I)-binding protein</fullName>
    </recommendedName>
</protein>
<evidence type="ECO:0000313" key="3">
    <source>
        <dbReference type="Proteomes" id="UP000199340"/>
    </source>
</evidence>
<keyword evidence="3" id="KW-1185">Reference proteome</keyword>
<proteinExistence type="predicted"/>
<gene>
    <name evidence="2" type="ORF">SAMN05421850_103301</name>
</gene>
<dbReference type="EMBL" id="FNEB01000003">
    <property type="protein sequence ID" value="SDI54817.1"/>
    <property type="molecule type" value="Genomic_DNA"/>
</dbReference>
<evidence type="ECO:0000256" key="1">
    <source>
        <dbReference type="SAM" id="SignalP"/>
    </source>
</evidence>
<dbReference type="AlphaFoldDB" id="A0A1G8LH89"/>
<feature type="chain" id="PRO_5011557736" description="Copper(I)-binding protein" evidence="1">
    <location>
        <begin position="24"/>
        <end position="121"/>
    </location>
</feature>
<evidence type="ECO:0000313" key="2">
    <source>
        <dbReference type="EMBL" id="SDI54817.1"/>
    </source>
</evidence>
<name>A0A1G8LH89_9RHOB</name>
<accession>A0A1G8LH89</accession>
<feature type="signal peptide" evidence="1">
    <location>
        <begin position="1"/>
        <end position="23"/>
    </location>
</feature>